<evidence type="ECO:0000256" key="2">
    <source>
        <dbReference type="SAM" id="Phobius"/>
    </source>
</evidence>
<sequence length="282" mass="31521">MDSLTVTRDTSNKQPIPLNDQRLVTPLFFATVMHCILILLIGWFWQQDTKQRMAELNTPVKHSAIKSYLITSQQYQSMLTESHSKSSSQPQAPVQPIQILSDEHNPKPSNKVSNKSEQITSVTVADTANTPALNKPNKTSTPTTPSAQISTHAIHTASSMKQAASQYLQQQNQMEFEQLVGQQTAALHQPKGTMSEMDVTLDFIELTPTPTDTNQPHTLNHKLDPNRIVKQGDYCYTVVNLATQVNPHGWGLGFAQYCGEDKQKQQLTEAIDNRVKKVKKTD</sequence>
<keyword evidence="4" id="KW-1185">Reference proteome</keyword>
<proteinExistence type="predicted"/>
<feature type="compositionally biased region" description="Low complexity" evidence="1">
    <location>
        <begin position="134"/>
        <end position="146"/>
    </location>
</feature>
<comment type="caution">
    <text evidence="3">The sequence shown here is derived from an EMBL/GenBank/DDBJ whole genome shotgun (WGS) entry which is preliminary data.</text>
</comment>
<organism evidence="3 4">
    <name type="scientific">Shewanella phaeophyticola</name>
    <dbReference type="NCBI Taxonomy" id="2978345"/>
    <lineage>
        <taxon>Bacteria</taxon>
        <taxon>Pseudomonadati</taxon>
        <taxon>Pseudomonadota</taxon>
        <taxon>Gammaproteobacteria</taxon>
        <taxon>Alteromonadales</taxon>
        <taxon>Shewanellaceae</taxon>
        <taxon>Shewanella</taxon>
    </lineage>
</organism>
<evidence type="ECO:0000313" key="3">
    <source>
        <dbReference type="EMBL" id="MCT8985399.1"/>
    </source>
</evidence>
<feature type="region of interest" description="Disordered" evidence="1">
    <location>
        <begin position="124"/>
        <end position="156"/>
    </location>
</feature>
<keyword evidence="2" id="KW-1133">Transmembrane helix</keyword>
<reference evidence="3" key="1">
    <citation type="submission" date="2022-09" db="EMBL/GenBank/DDBJ databases">
        <title>Shewanella sp. KJ10-1 sp.nov, isolated from marine algae.</title>
        <authorList>
            <person name="Butt M."/>
            <person name="Lee J.K."/>
            <person name="Kim J.M."/>
            <person name="Choi D.G."/>
        </authorList>
    </citation>
    <scope>NUCLEOTIDE SEQUENCE</scope>
    <source>
        <strain evidence="3">KJ10-1</strain>
    </source>
</reference>
<feature type="compositionally biased region" description="Polar residues" evidence="1">
    <location>
        <begin position="147"/>
        <end position="156"/>
    </location>
</feature>
<evidence type="ECO:0000256" key="1">
    <source>
        <dbReference type="SAM" id="MobiDB-lite"/>
    </source>
</evidence>
<name>A0ABT2P0G1_9GAMM</name>
<dbReference type="EMBL" id="JAODOQ010000001">
    <property type="protein sequence ID" value="MCT8985399.1"/>
    <property type="molecule type" value="Genomic_DNA"/>
</dbReference>
<dbReference type="RefSeq" id="WP_261731948.1">
    <property type="nucleotide sequence ID" value="NZ_JAODOQ010000001.1"/>
</dbReference>
<keyword evidence="2" id="KW-0472">Membrane</keyword>
<accession>A0ABT2P0G1</accession>
<keyword evidence="2" id="KW-0812">Transmembrane</keyword>
<protein>
    <submittedName>
        <fullName evidence="3">Uncharacterized protein</fullName>
    </submittedName>
</protein>
<dbReference type="Proteomes" id="UP001431192">
    <property type="component" value="Unassembled WGS sequence"/>
</dbReference>
<evidence type="ECO:0000313" key="4">
    <source>
        <dbReference type="Proteomes" id="UP001431192"/>
    </source>
</evidence>
<feature type="transmembrane region" description="Helical" evidence="2">
    <location>
        <begin position="23"/>
        <end position="45"/>
    </location>
</feature>
<gene>
    <name evidence="3" type="ORF">N4T56_01195</name>
</gene>